<dbReference type="AlphaFoldDB" id="A0A7W6BUF7"/>
<comment type="caution">
    <text evidence="2">The sequence shown here is derived from an EMBL/GenBank/DDBJ whole genome shotgun (WGS) entry which is preliminary data.</text>
</comment>
<dbReference type="RefSeq" id="WP_175526828.1">
    <property type="nucleotide sequence ID" value="NZ_CP181348.1"/>
</dbReference>
<gene>
    <name evidence="2" type="ORF">GGR05_002639</name>
</gene>
<evidence type="ECO:0000313" key="3">
    <source>
        <dbReference type="Proteomes" id="UP000531216"/>
    </source>
</evidence>
<feature type="transmembrane region" description="Helical" evidence="1">
    <location>
        <begin position="32"/>
        <end position="52"/>
    </location>
</feature>
<accession>A0A7W6BUF7</accession>
<organism evidence="2 3">
    <name type="scientific">Aureimonas phyllosphaerae</name>
    <dbReference type="NCBI Taxonomy" id="1166078"/>
    <lineage>
        <taxon>Bacteria</taxon>
        <taxon>Pseudomonadati</taxon>
        <taxon>Pseudomonadota</taxon>
        <taxon>Alphaproteobacteria</taxon>
        <taxon>Hyphomicrobiales</taxon>
        <taxon>Aurantimonadaceae</taxon>
        <taxon>Aureimonas</taxon>
    </lineage>
</organism>
<keyword evidence="1" id="KW-1133">Transmembrane helix</keyword>
<keyword evidence="1" id="KW-0472">Membrane</keyword>
<sequence length="53" mass="5533">MTGSLELAALLRRAAAKAYVECPDVLRPARGLAVGLALSAILWLAVVNIAMLV</sequence>
<evidence type="ECO:0000313" key="2">
    <source>
        <dbReference type="EMBL" id="MBB3936485.1"/>
    </source>
</evidence>
<reference evidence="2 3" key="1">
    <citation type="submission" date="2020-08" db="EMBL/GenBank/DDBJ databases">
        <title>Genomic Encyclopedia of Type Strains, Phase IV (KMG-IV): sequencing the most valuable type-strain genomes for metagenomic binning, comparative biology and taxonomic classification.</title>
        <authorList>
            <person name="Goeker M."/>
        </authorList>
    </citation>
    <scope>NUCLEOTIDE SEQUENCE [LARGE SCALE GENOMIC DNA]</scope>
    <source>
        <strain evidence="2 3">DSM 25024</strain>
    </source>
</reference>
<keyword evidence="1" id="KW-0812">Transmembrane</keyword>
<name>A0A7W6BUF7_9HYPH</name>
<protein>
    <submittedName>
        <fullName evidence="2">Uncharacterized protein</fullName>
    </submittedName>
</protein>
<keyword evidence="3" id="KW-1185">Reference proteome</keyword>
<proteinExistence type="predicted"/>
<evidence type="ECO:0000256" key="1">
    <source>
        <dbReference type="SAM" id="Phobius"/>
    </source>
</evidence>
<dbReference type="Proteomes" id="UP000531216">
    <property type="component" value="Unassembled WGS sequence"/>
</dbReference>
<dbReference type="EMBL" id="JACIDO010000005">
    <property type="protein sequence ID" value="MBB3936485.1"/>
    <property type="molecule type" value="Genomic_DNA"/>
</dbReference>